<evidence type="ECO:0000313" key="3">
    <source>
        <dbReference type="Proteomes" id="UP000610966"/>
    </source>
</evidence>
<keyword evidence="1" id="KW-1133">Transmembrane helix</keyword>
<sequence length="102" mass="11313">MRVAHVLTYLGLFILSFMATVYSYLGDIHPYWWQPGGEDEVDPDIALGALVFSVVGTGFALAAGLMLRRSWIAWIFCCFVILFSAGRMIAAIDAIHDFQSAH</sequence>
<protein>
    <submittedName>
        <fullName evidence="2">Uncharacterized protein</fullName>
    </submittedName>
</protein>
<evidence type="ECO:0000313" key="2">
    <source>
        <dbReference type="EMBL" id="GIH70072.1"/>
    </source>
</evidence>
<evidence type="ECO:0000256" key="1">
    <source>
        <dbReference type="SAM" id="Phobius"/>
    </source>
</evidence>
<organism evidence="2 3">
    <name type="scientific">Sphaerimonospora thailandensis</name>
    <dbReference type="NCBI Taxonomy" id="795644"/>
    <lineage>
        <taxon>Bacteria</taxon>
        <taxon>Bacillati</taxon>
        <taxon>Actinomycetota</taxon>
        <taxon>Actinomycetes</taxon>
        <taxon>Streptosporangiales</taxon>
        <taxon>Streptosporangiaceae</taxon>
        <taxon>Sphaerimonospora</taxon>
    </lineage>
</organism>
<dbReference type="AlphaFoldDB" id="A0A8J3R6L6"/>
<keyword evidence="1" id="KW-0472">Membrane</keyword>
<feature type="transmembrane region" description="Helical" evidence="1">
    <location>
        <begin position="7"/>
        <end position="25"/>
    </location>
</feature>
<keyword evidence="1" id="KW-0812">Transmembrane</keyword>
<proteinExistence type="predicted"/>
<dbReference type="Proteomes" id="UP000610966">
    <property type="component" value="Unassembled WGS sequence"/>
</dbReference>
<accession>A0A8J3R6L6</accession>
<keyword evidence="3" id="KW-1185">Reference proteome</keyword>
<feature type="transmembrane region" description="Helical" evidence="1">
    <location>
        <begin position="45"/>
        <end position="64"/>
    </location>
</feature>
<name>A0A8J3R6L6_9ACTN</name>
<reference evidence="2" key="1">
    <citation type="submission" date="2021-01" db="EMBL/GenBank/DDBJ databases">
        <title>Whole genome shotgun sequence of Sphaerimonospora thailandensis NBRC 107569.</title>
        <authorList>
            <person name="Komaki H."/>
            <person name="Tamura T."/>
        </authorList>
    </citation>
    <scope>NUCLEOTIDE SEQUENCE</scope>
    <source>
        <strain evidence="2">NBRC 107569</strain>
    </source>
</reference>
<feature type="transmembrane region" description="Helical" evidence="1">
    <location>
        <begin position="71"/>
        <end position="92"/>
    </location>
</feature>
<comment type="caution">
    <text evidence="2">The sequence shown here is derived from an EMBL/GenBank/DDBJ whole genome shotgun (WGS) entry which is preliminary data.</text>
</comment>
<dbReference type="EMBL" id="BOOG01000019">
    <property type="protein sequence ID" value="GIH70072.1"/>
    <property type="molecule type" value="Genomic_DNA"/>
</dbReference>
<gene>
    <name evidence="2" type="ORF">Mth01_23250</name>
</gene>